<accession>A0A9P7GIW3</accession>
<proteinExistence type="inferred from homology"/>
<dbReference type="SUPFAM" id="SSF102588">
    <property type="entry name" value="LmbE-like"/>
    <property type="match status" value="1"/>
</dbReference>
<reference evidence="4" key="2">
    <citation type="submission" date="2021-10" db="EMBL/GenBank/DDBJ databases">
        <title>Phylogenomics reveals ancestral predisposition of the termite-cultivated fungus Termitomyces towards a domesticated lifestyle.</title>
        <authorList>
            <person name="Auxier B."/>
            <person name="Grum-Grzhimaylo A."/>
            <person name="Cardenas M.E."/>
            <person name="Lodge J.D."/>
            <person name="Laessoe T."/>
            <person name="Pedersen O."/>
            <person name="Smith M.E."/>
            <person name="Kuyper T.W."/>
            <person name="Franco-Molano E.A."/>
            <person name="Baroni T.J."/>
            <person name="Aanen D.K."/>
        </authorList>
    </citation>
    <scope>NUCLEOTIDE SEQUENCE</scope>
    <source>
        <strain evidence="4">AP01</strain>
        <tissue evidence="4">Mycelium</tissue>
    </source>
</reference>
<dbReference type="Pfam" id="PF02585">
    <property type="entry name" value="PIG-L"/>
    <property type="match status" value="1"/>
</dbReference>
<evidence type="ECO:0000256" key="1">
    <source>
        <dbReference type="ARBA" id="ARBA00006066"/>
    </source>
</evidence>
<dbReference type="PANTHER" id="PTHR12993">
    <property type="entry name" value="N-ACETYLGLUCOSAMINYL-PHOSPHATIDYLINOSITOL DE-N-ACETYLASE-RELATED"/>
    <property type="match status" value="1"/>
</dbReference>
<gene>
    <name evidence="4" type="ORF">DXG03_007796</name>
</gene>
<dbReference type="Proteomes" id="UP000775547">
    <property type="component" value="Unassembled WGS sequence"/>
</dbReference>
<comment type="caution">
    <text evidence="4">The sequence shown here is derived from an EMBL/GenBank/DDBJ whole genome shotgun (WGS) entry which is preliminary data.</text>
</comment>
<dbReference type="EC" id="3.5.1.89" evidence="2"/>
<evidence type="ECO:0000256" key="2">
    <source>
        <dbReference type="ARBA" id="ARBA00012176"/>
    </source>
</evidence>
<organism evidence="4 5">
    <name type="scientific">Asterophora parasitica</name>
    <dbReference type="NCBI Taxonomy" id="117018"/>
    <lineage>
        <taxon>Eukaryota</taxon>
        <taxon>Fungi</taxon>
        <taxon>Dikarya</taxon>
        <taxon>Basidiomycota</taxon>
        <taxon>Agaricomycotina</taxon>
        <taxon>Agaricomycetes</taxon>
        <taxon>Agaricomycetidae</taxon>
        <taxon>Agaricales</taxon>
        <taxon>Tricholomatineae</taxon>
        <taxon>Lyophyllaceae</taxon>
        <taxon>Asterophora</taxon>
    </lineage>
</organism>
<name>A0A9P7GIW3_9AGAR</name>
<evidence type="ECO:0000313" key="5">
    <source>
        <dbReference type="Proteomes" id="UP000775547"/>
    </source>
</evidence>
<dbReference type="PANTHER" id="PTHR12993:SF11">
    <property type="entry name" value="N-ACETYLGLUCOSAMINYL-PHOSPHATIDYLINOSITOL DE-N-ACETYLASE"/>
    <property type="match status" value="1"/>
</dbReference>
<dbReference type="AlphaFoldDB" id="A0A9P7GIW3"/>
<comment type="similarity">
    <text evidence="1">Belongs to the PIGL family.</text>
</comment>
<dbReference type="InterPro" id="IPR003737">
    <property type="entry name" value="GlcNAc_PI_deacetylase-related"/>
</dbReference>
<dbReference type="OrthoDB" id="440160at2759"/>
<dbReference type="Gene3D" id="3.40.50.10320">
    <property type="entry name" value="LmbE-like"/>
    <property type="match status" value="1"/>
</dbReference>
<keyword evidence="3" id="KW-0732">Signal</keyword>
<keyword evidence="5" id="KW-1185">Reference proteome</keyword>
<sequence>MPTSKRISSIAFLLVILLALLFMPRDQATHAFTGNVLLLTAHPDDECMFFAPTLRALLSAGTPVYSLCLSTGDVDGLGPIRAAELGRSLDVLGIPPTRRWVVDHLELQDNFTARWDSDTIADVLRPYIVENDISTILTFDAGGVSGHPNHRSLPDGAARLLDLHDSSIKLYTLVTWPVIAKYTGLLAPILAKSSLAQVDIYPFLDAHVTNLRRAFQLVTTPASSSEQPVGLVLAISGVADYLTALNAMRAHESQLVWFRWLYVLFSRYMWVNEWSELSIPVPSAS</sequence>
<feature type="chain" id="PRO_5040486500" description="N-acetylglucosaminylphosphatidylinositol deacetylase" evidence="3">
    <location>
        <begin position="29"/>
        <end position="285"/>
    </location>
</feature>
<dbReference type="InterPro" id="IPR024078">
    <property type="entry name" value="LmbE-like_dom_sf"/>
</dbReference>
<dbReference type="GO" id="GO:0005783">
    <property type="term" value="C:endoplasmic reticulum"/>
    <property type="evidence" value="ECO:0007669"/>
    <property type="project" value="TreeGrafter"/>
</dbReference>
<reference evidence="4" key="1">
    <citation type="submission" date="2020-07" db="EMBL/GenBank/DDBJ databases">
        <authorList>
            <person name="Nieuwenhuis M."/>
            <person name="Van De Peppel L.J.J."/>
        </authorList>
    </citation>
    <scope>NUCLEOTIDE SEQUENCE</scope>
    <source>
        <strain evidence="4">AP01</strain>
        <tissue evidence="4">Mycelium</tissue>
    </source>
</reference>
<evidence type="ECO:0000313" key="4">
    <source>
        <dbReference type="EMBL" id="KAG5647872.1"/>
    </source>
</evidence>
<feature type="signal peptide" evidence="3">
    <location>
        <begin position="1"/>
        <end position="28"/>
    </location>
</feature>
<protein>
    <recommendedName>
        <fullName evidence="2">N-acetylglucosaminylphosphatidylinositol deacetylase</fullName>
        <ecNumber evidence="2">3.5.1.89</ecNumber>
    </recommendedName>
</protein>
<dbReference type="EMBL" id="JABCKV010000006">
    <property type="protein sequence ID" value="KAG5647872.1"/>
    <property type="molecule type" value="Genomic_DNA"/>
</dbReference>
<evidence type="ECO:0000256" key="3">
    <source>
        <dbReference type="SAM" id="SignalP"/>
    </source>
</evidence>
<dbReference type="GO" id="GO:0000225">
    <property type="term" value="F:N-acetylglucosaminylphosphatidylinositol deacetylase activity"/>
    <property type="evidence" value="ECO:0007669"/>
    <property type="project" value="UniProtKB-EC"/>
</dbReference>